<evidence type="ECO:0000256" key="1">
    <source>
        <dbReference type="SAM" id="MobiDB-lite"/>
    </source>
</evidence>
<accession>A0A2T2ZT32</accession>
<dbReference type="Proteomes" id="UP000241462">
    <property type="component" value="Unassembled WGS sequence"/>
</dbReference>
<evidence type="ECO:0000313" key="2">
    <source>
        <dbReference type="EMBL" id="PSR75727.1"/>
    </source>
</evidence>
<gene>
    <name evidence="2" type="ORF">BD289DRAFT_185496</name>
</gene>
<feature type="compositionally biased region" description="Polar residues" evidence="1">
    <location>
        <begin position="138"/>
        <end position="167"/>
    </location>
</feature>
<name>A0A2T2ZT32_9PEZI</name>
<protein>
    <submittedName>
        <fullName evidence="2">Uncharacterized protein</fullName>
    </submittedName>
</protein>
<sequence length="185" mass="19650">MTNPCRITKVIGIASSFSFPCFFAAACLDKICLVSLPLVECLCSASFLSSSLSFFSSSSSSTSRLLYFYTAQRAAICSSGFLARPLVVSTLPVHRNCPVNRPPPPSIFIHTTAAGSAPPFRLRDKVTHLRDKLDDTSRPAQATSTKSLPASGRSPQAGASTTPQRASSGCHALRQPVAGLTTRLQ</sequence>
<feature type="region of interest" description="Disordered" evidence="1">
    <location>
        <begin position="130"/>
        <end position="185"/>
    </location>
</feature>
<organism evidence="2 3">
    <name type="scientific">Coniella lustricola</name>
    <dbReference type="NCBI Taxonomy" id="2025994"/>
    <lineage>
        <taxon>Eukaryota</taxon>
        <taxon>Fungi</taxon>
        <taxon>Dikarya</taxon>
        <taxon>Ascomycota</taxon>
        <taxon>Pezizomycotina</taxon>
        <taxon>Sordariomycetes</taxon>
        <taxon>Sordariomycetidae</taxon>
        <taxon>Diaporthales</taxon>
        <taxon>Schizoparmaceae</taxon>
        <taxon>Coniella</taxon>
    </lineage>
</organism>
<keyword evidence="3" id="KW-1185">Reference proteome</keyword>
<evidence type="ECO:0000313" key="3">
    <source>
        <dbReference type="Proteomes" id="UP000241462"/>
    </source>
</evidence>
<dbReference type="InParanoid" id="A0A2T2ZT32"/>
<dbReference type="PROSITE" id="PS51257">
    <property type="entry name" value="PROKAR_LIPOPROTEIN"/>
    <property type="match status" value="1"/>
</dbReference>
<dbReference type="EMBL" id="KZ678748">
    <property type="protein sequence ID" value="PSR75727.1"/>
    <property type="molecule type" value="Genomic_DNA"/>
</dbReference>
<dbReference type="AlphaFoldDB" id="A0A2T2ZT32"/>
<reference evidence="2 3" key="1">
    <citation type="journal article" date="2018" name="Mycol. Prog.">
        <title>Coniella lustricola, a new species from submerged detritus.</title>
        <authorList>
            <person name="Raudabaugh D.B."/>
            <person name="Iturriaga T."/>
            <person name="Carver A."/>
            <person name="Mondo S."/>
            <person name="Pangilinan J."/>
            <person name="Lipzen A."/>
            <person name="He G."/>
            <person name="Amirebrahimi M."/>
            <person name="Grigoriev I.V."/>
            <person name="Miller A.N."/>
        </authorList>
    </citation>
    <scope>NUCLEOTIDE SEQUENCE [LARGE SCALE GENOMIC DNA]</scope>
    <source>
        <strain evidence="2 3">B22-T-1</strain>
    </source>
</reference>
<proteinExistence type="predicted"/>